<dbReference type="GO" id="GO:0005634">
    <property type="term" value="C:nucleus"/>
    <property type="evidence" value="ECO:0007669"/>
    <property type="project" value="UniProtKB-SubCell"/>
</dbReference>
<feature type="compositionally biased region" description="Basic and acidic residues" evidence="21">
    <location>
        <begin position="577"/>
        <end position="586"/>
    </location>
</feature>
<dbReference type="GO" id="GO:0035556">
    <property type="term" value="P:intracellular signal transduction"/>
    <property type="evidence" value="ECO:0007669"/>
    <property type="project" value="TreeGrafter"/>
</dbReference>
<proteinExistence type="inferred from homology"/>
<dbReference type="AlphaFoldDB" id="A0A210PZA2"/>
<evidence type="ECO:0000256" key="17">
    <source>
        <dbReference type="ARBA" id="ARBA00054738"/>
    </source>
</evidence>
<dbReference type="PANTHER" id="PTHR24346">
    <property type="entry name" value="MAP/MICROTUBULE AFFINITY-REGULATING KINASE"/>
    <property type="match status" value="1"/>
</dbReference>
<keyword evidence="13" id="KW-0460">Magnesium</keyword>
<keyword evidence="9" id="KW-0479">Metal-binding</keyword>
<dbReference type="SMART" id="SM00220">
    <property type="entry name" value="S_TKc"/>
    <property type="match status" value="1"/>
</dbReference>
<comment type="similarity">
    <text evidence="3">Belongs to the protein kinase superfamily. CAMK Ser/Thr protein kinase family.</text>
</comment>
<feature type="compositionally biased region" description="Basic residues" evidence="21">
    <location>
        <begin position="535"/>
        <end position="544"/>
    </location>
</feature>
<keyword evidence="8" id="KW-0808">Transferase</keyword>
<dbReference type="InterPro" id="IPR017441">
    <property type="entry name" value="Protein_kinase_ATP_BS"/>
</dbReference>
<comment type="subcellular location">
    <subcellularLocation>
        <location evidence="2">Nucleus</location>
    </subcellularLocation>
</comment>
<evidence type="ECO:0000256" key="11">
    <source>
        <dbReference type="ARBA" id="ARBA00022777"/>
    </source>
</evidence>
<keyword evidence="7" id="KW-0597">Phosphoprotein</keyword>
<evidence type="ECO:0000256" key="16">
    <source>
        <dbReference type="ARBA" id="ARBA00048679"/>
    </source>
</evidence>
<dbReference type="OrthoDB" id="193931at2759"/>
<evidence type="ECO:0000256" key="4">
    <source>
        <dbReference type="ARBA" id="ARBA00012513"/>
    </source>
</evidence>
<dbReference type="PROSITE" id="PS00108">
    <property type="entry name" value="PROTEIN_KINASE_ST"/>
    <property type="match status" value="1"/>
</dbReference>
<evidence type="ECO:0000256" key="19">
    <source>
        <dbReference type="ARBA" id="ARBA00077142"/>
    </source>
</evidence>
<evidence type="ECO:0000256" key="15">
    <source>
        <dbReference type="ARBA" id="ARBA00047899"/>
    </source>
</evidence>
<reference evidence="23 24" key="1">
    <citation type="journal article" date="2017" name="Nat. Ecol. Evol.">
        <title>Scallop genome provides insights into evolution of bilaterian karyotype and development.</title>
        <authorList>
            <person name="Wang S."/>
            <person name="Zhang J."/>
            <person name="Jiao W."/>
            <person name="Li J."/>
            <person name="Xun X."/>
            <person name="Sun Y."/>
            <person name="Guo X."/>
            <person name="Huan P."/>
            <person name="Dong B."/>
            <person name="Zhang L."/>
            <person name="Hu X."/>
            <person name="Sun X."/>
            <person name="Wang J."/>
            <person name="Zhao C."/>
            <person name="Wang Y."/>
            <person name="Wang D."/>
            <person name="Huang X."/>
            <person name="Wang R."/>
            <person name="Lv J."/>
            <person name="Li Y."/>
            <person name="Zhang Z."/>
            <person name="Liu B."/>
            <person name="Lu W."/>
            <person name="Hui Y."/>
            <person name="Liang J."/>
            <person name="Zhou Z."/>
            <person name="Hou R."/>
            <person name="Li X."/>
            <person name="Liu Y."/>
            <person name="Li H."/>
            <person name="Ning X."/>
            <person name="Lin Y."/>
            <person name="Zhao L."/>
            <person name="Xing Q."/>
            <person name="Dou J."/>
            <person name="Li Y."/>
            <person name="Mao J."/>
            <person name="Guo H."/>
            <person name="Dou H."/>
            <person name="Li T."/>
            <person name="Mu C."/>
            <person name="Jiang W."/>
            <person name="Fu Q."/>
            <person name="Fu X."/>
            <person name="Miao Y."/>
            <person name="Liu J."/>
            <person name="Yu Q."/>
            <person name="Li R."/>
            <person name="Liao H."/>
            <person name="Li X."/>
            <person name="Kong Y."/>
            <person name="Jiang Z."/>
            <person name="Chourrout D."/>
            <person name="Li R."/>
            <person name="Bao Z."/>
        </authorList>
    </citation>
    <scope>NUCLEOTIDE SEQUENCE [LARGE SCALE GENOMIC DNA]</scope>
    <source>
        <strain evidence="23 24">PY_sf001</strain>
    </source>
</reference>
<name>A0A210PZA2_MIZYE</name>
<keyword evidence="5" id="KW-0488">Methylation</keyword>
<evidence type="ECO:0000256" key="14">
    <source>
        <dbReference type="ARBA" id="ARBA00023242"/>
    </source>
</evidence>
<dbReference type="InterPro" id="IPR011009">
    <property type="entry name" value="Kinase-like_dom_sf"/>
</dbReference>
<comment type="catalytic activity">
    <reaction evidence="15">
        <text>L-threonyl-[protein] + ATP = O-phospho-L-threonyl-[protein] + ADP + H(+)</text>
        <dbReference type="Rhea" id="RHEA:46608"/>
        <dbReference type="Rhea" id="RHEA-COMP:11060"/>
        <dbReference type="Rhea" id="RHEA-COMP:11605"/>
        <dbReference type="ChEBI" id="CHEBI:15378"/>
        <dbReference type="ChEBI" id="CHEBI:30013"/>
        <dbReference type="ChEBI" id="CHEBI:30616"/>
        <dbReference type="ChEBI" id="CHEBI:61977"/>
        <dbReference type="ChEBI" id="CHEBI:456216"/>
        <dbReference type="EC" id="2.7.11.1"/>
    </reaction>
</comment>
<feature type="binding site" evidence="20">
    <location>
        <position position="47"/>
    </location>
    <ligand>
        <name>ATP</name>
        <dbReference type="ChEBI" id="CHEBI:30616"/>
    </ligand>
</feature>
<dbReference type="EC" id="2.7.11.1" evidence="4"/>
<gene>
    <name evidence="23" type="ORF">KP79_PYT14029</name>
</gene>
<evidence type="ECO:0000256" key="12">
    <source>
        <dbReference type="ARBA" id="ARBA00022840"/>
    </source>
</evidence>
<keyword evidence="11 23" id="KW-0418">Kinase</keyword>
<feature type="compositionally biased region" description="Gly residues" evidence="21">
    <location>
        <begin position="623"/>
        <end position="640"/>
    </location>
</feature>
<keyword evidence="10 20" id="KW-0547">Nucleotide-binding</keyword>
<feature type="compositionally biased region" description="Polar residues" evidence="21">
    <location>
        <begin position="404"/>
        <end position="419"/>
    </location>
</feature>
<dbReference type="FunFam" id="1.10.510.10:FF:000166">
    <property type="entry name" value="SNF-related serine/threonine-protein kinase"/>
    <property type="match status" value="1"/>
</dbReference>
<dbReference type="PROSITE" id="PS00107">
    <property type="entry name" value="PROTEIN_KINASE_ATP"/>
    <property type="match status" value="1"/>
</dbReference>
<comment type="function">
    <text evidence="17">May play a role in hematopoietic cell proliferation or differentiation. Potential mediator of neuronal apoptosis.</text>
</comment>
<evidence type="ECO:0000256" key="7">
    <source>
        <dbReference type="ARBA" id="ARBA00022553"/>
    </source>
</evidence>
<accession>A0A210PZA2</accession>
<protein>
    <recommendedName>
        <fullName evidence="18">SNF-related serine/threonine-protein kinase</fullName>
        <ecNumber evidence="4">2.7.11.1</ecNumber>
    </recommendedName>
    <alternativeName>
        <fullName evidence="19">SNF1-related kinase</fullName>
    </alternativeName>
</protein>
<evidence type="ECO:0000256" key="5">
    <source>
        <dbReference type="ARBA" id="ARBA00022481"/>
    </source>
</evidence>
<keyword evidence="24" id="KW-1185">Reference proteome</keyword>
<evidence type="ECO:0000256" key="20">
    <source>
        <dbReference type="PROSITE-ProRule" id="PRU10141"/>
    </source>
</evidence>
<feature type="region of interest" description="Disordered" evidence="21">
    <location>
        <begin position="342"/>
        <end position="419"/>
    </location>
</feature>
<dbReference type="Pfam" id="PF00069">
    <property type="entry name" value="Pkinase"/>
    <property type="match status" value="1"/>
</dbReference>
<comment type="caution">
    <text evidence="23">The sequence shown here is derived from an EMBL/GenBank/DDBJ whole genome shotgun (WGS) entry which is preliminary data.</text>
</comment>
<feature type="region of interest" description="Disordered" evidence="21">
    <location>
        <begin position="501"/>
        <end position="645"/>
    </location>
</feature>
<keyword evidence="14" id="KW-0539">Nucleus</keyword>
<dbReference type="CDD" id="cd14074">
    <property type="entry name" value="STKc_SNRK"/>
    <property type="match status" value="1"/>
</dbReference>
<evidence type="ECO:0000256" key="18">
    <source>
        <dbReference type="ARBA" id="ARBA00074971"/>
    </source>
</evidence>
<keyword evidence="6" id="KW-0723">Serine/threonine-protein kinase</keyword>
<dbReference type="Proteomes" id="UP000242188">
    <property type="component" value="Unassembled WGS sequence"/>
</dbReference>
<dbReference type="InterPro" id="IPR008271">
    <property type="entry name" value="Ser/Thr_kinase_AS"/>
</dbReference>
<feature type="compositionally biased region" description="Basic residues" evidence="21">
    <location>
        <begin position="566"/>
        <end position="576"/>
    </location>
</feature>
<evidence type="ECO:0000256" key="8">
    <source>
        <dbReference type="ARBA" id="ARBA00022679"/>
    </source>
</evidence>
<dbReference type="FunFam" id="3.30.200.20:FF:000003">
    <property type="entry name" value="Non-specific serine/threonine protein kinase"/>
    <property type="match status" value="1"/>
</dbReference>
<evidence type="ECO:0000313" key="23">
    <source>
        <dbReference type="EMBL" id="OWF41802.1"/>
    </source>
</evidence>
<feature type="compositionally biased region" description="Basic and acidic residues" evidence="21">
    <location>
        <begin position="375"/>
        <end position="387"/>
    </location>
</feature>
<dbReference type="PROSITE" id="PS50011">
    <property type="entry name" value="PROTEIN_KINASE_DOM"/>
    <property type="match status" value="1"/>
</dbReference>
<organism evidence="23 24">
    <name type="scientific">Mizuhopecten yessoensis</name>
    <name type="common">Japanese scallop</name>
    <name type="synonym">Patinopecten yessoensis</name>
    <dbReference type="NCBI Taxonomy" id="6573"/>
    <lineage>
        <taxon>Eukaryota</taxon>
        <taxon>Metazoa</taxon>
        <taxon>Spiralia</taxon>
        <taxon>Lophotrochozoa</taxon>
        <taxon>Mollusca</taxon>
        <taxon>Bivalvia</taxon>
        <taxon>Autobranchia</taxon>
        <taxon>Pteriomorphia</taxon>
        <taxon>Pectinida</taxon>
        <taxon>Pectinoidea</taxon>
        <taxon>Pectinidae</taxon>
        <taxon>Mizuhopecten</taxon>
    </lineage>
</organism>
<comment type="catalytic activity">
    <reaction evidence="16">
        <text>L-seryl-[protein] + ATP = O-phospho-L-seryl-[protein] + ADP + H(+)</text>
        <dbReference type="Rhea" id="RHEA:17989"/>
        <dbReference type="Rhea" id="RHEA-COMP:9863"/>
        <dbReference type="Rhea" id="RHEA-COMP:11604"/>
        <dbReference type="ChEBI" id="CHEBI:15378"/>
        <dbReference type="ChEBI" id="CHEBI:29999"/>
        <dbReference type="ChEBI" id="CHEBI:30616"/>
        <dbReference type="ChEBI" id="CHEBI:83421"/>
        <dbReference type="ChEBI" id="CHEBI:456216"/>
        <dbReference type="EC" id="2.7.11.1"/>
    </reaction>
</comment>
<comment type="cofactor">
    <cofactor evidence="1">
        <name>Mg(2+)</name>
        <dbReference type="ChEBI" id="CHEBI:18420"/>
    </cofactor>
</comment>
<dbReference type="InterPro" id="IPR000719">
    <property type="entry name" value="Prot_kinase_dom"/>
</dbReference>
<evidence type="ECO:0000256" key="21">
    <source>
        <dbReference type="SAM" id="MobiDB-lite"/>
    </source>
</evidence>
<evidence type="ECO:0000256" key="6">
    <source>
        <dbReference type="ARBA" id="ARBA00022527"/>
    </source>
</evidence>
<dbReference type="EMBL" id="NEDP02005354">
    <property type="protein sequence ID" value="OWF41802.1"/>
    <property type="molecule type" value="Genomic_DNA"/>
</dbReference>
<dbReference type="GO" id="GO:0004674">
    <property type="term" value="F:protein serine/threonine kinase activity"/>
    <property type="evidence" value="ECO:0007669"/>
    <property type="project" value="UniProtKB-KW"/>
</dbReference>
<evidence type="ECO:0000256" key="3">
    <source>
        <dbReference type="ARBA" id="ARBA00006692"/>
    </source>
</evidence>
<keyword evidence="12 20" id="KW-0067">ATP-binding</keyword>
<evidence type="ECO:0000313" key="24">
    <source>
        <dbReference type="Proteomes" id="UP000242188"/>
    </source>
</evidence>
<evidence type="ECO:0000256" key="1">
    <source>
        <dbReference type="ARBA" id="ARBA00001946"/>
    </source>
</evidence>
<dbReference type="PANTHER" id="PTHR24346:SF45">
    <property type="entry name" value="PROTEIN KINASE DOMAIN-CONTAINING PROTEIN"/>
    <property type="match status" value="1"/>
</dbReference>
<dbReference type="CDD" id="cd14339">
    <property type="entry name" value="UBA_SNRK"/>
    <property type="match status" value="1"/>
</dbReference>
<dbReference type="Gene3D" id="1.10.510.10">
    <property type="entry name" value="Transferase(Phosphotransferase) domain 1"/>
    <property type="match status" value="1"/>
</dbReference>
<dbReference type="GO" id="GO:0046872">
    <property type="term" value="F:metal ion binding"/>
    <property type="evidence" value="ECO:0007669"/>
    <property type="project" value="UniProtKB-KW"/>
</dbReference>
<feature type="compositionally biased region" description="Gly residues" evidence="21">
    <location>
        <begin position="590"/>
        <end position="611"/>
    </location>
</feature>
<feature type="domain" description="Protein kinase" evidence="22">
    <location>
        <begin position="18"/>
        <end position="271"/>
    </location>
</feature>
<evidence type="ECO:0000256" key="9">
    <source>
        <dbReference type="ARBA" id="ARBA00022723"/>
    </source>
</evidence>
<feature type="compositionally biased region" description="Basic and acidic residues" evidence="21">
    <location>
        <begin position="612"/>
        <end position="621"/>
    </location>
</feature>
<evidence type="ECO:0000256" key="10">
    <source>
        <dbReference type="ARBA" id="ARBA00022741"/>
    </source>
</evidence>
<evidence type="ECO:0000256" key="2">
    <source>
        <dbReference type="ARBA" id="ARBA00004123"/>
    </source>
</evidence>
<dbReference type="SUPFAM" id="SSF56112">
    <property type="entry name" value="Protein kinase-like (PK-like)"/>
    <property type="match status" value="1"/>
</dbReference>
<dbReference type="GO" id="GO:0005524">
    <property type="term" value="F:ATP binding"/>
    <property type="evidence" value="ECO:0007669"/>
    <property type="project" value="UniProtKB-UniRule"/>
</dbReference>
<evidence type="ECO:0000256" key="13">
    <source>
        <dbReference type="ARBA" id="ARBA00022842"/>
    </source>
</evidence>
<sequence length="810" mass="90713">MASRRHREDFDGKIAGLYDMEDTIGRGHFAVVKLARHVFTGEKVAVKVIDKTKLDDVSKAHLFQEVRCMKLVQHPNVVRLYEVIDTQTKLYLILELGDGGDMYDYIMKHKKGLEETVARRYFKQIVEAVSYCHDLHVVHRDLKPENVVFFEKLGIVKVTDFGFSNQFKPGSNLETSCGSLAYSAPEILLGDSYDAPAVDVWSLGVLLYMLVCGSPPFHEASDSETLTMIFDCKYQIPSQLSKECNDLITKMLQKDPADRMSLDDIVDHAWLKSSDSTTLRMMPLILHEHLCEEDHNYLVNKMVEGNIATKEEILQSLEKDMYDHIAATFYLLAERKLKRQHQEQHNASVIRKHSAPASHGHSRPYLEPLALSPRNQKDKDQKTEQCRPKTSIVSSLVSPPGTHPTFTTTSPPQSMSPEHLVSNTMRKYSLIREESIDDEEDSDEMDMEVDLRSAKSAESLDDNYCRSHTSLTRVDKDLLNPKRPLISVASSPQLLNQICEEHESDEEDDYVPSKLHSPRMQINRSAASPEVVRKYVARKKRGKGTRGTSCSSSDASDTDDTEGRSRKDKLKHKFMHRRDSSDHSSDTDGGPSGPSGGNLGGRRGFGGGGGGGHHDNKKDDDSNGGGGNNKDGKHGGGGNYGNKRQNYHHHNLQMSVGRNIGELGINSALSNLSLNSVSSKNSLKYIVERNESDSDEDEIKVKVNNDKLDTQAAVTDHINRLNSAKIRQDVISQDFSKLADHGQNKVLNVKKNENINFVCSTDCCLNGIRERTVRHKVKVKMDINRNNGYCKGHNSNLQPARVQTKCCSVV</sequence>
<evidence type="ECO:0000259" key="22">
    <source>
        <dbReference type="PROSITE" id="PS50011"/>
    </source>
</evidence>
<dbReference type="GO" id="GO:0005737">
    <property type="term" value="C:cytoplasm"/>
    <property type="evidence" value="ECO:0007669"/>
    <property type="project" value="TreeGrafter"/>
</dbReference>